<sequence length="50" mass="5853">MCFRFLEPRPSKADLDVVISILHLSNKYDVDYLRRRALGHLSSLYPTTFP</sequence>
<proteinExistence type="predicted"/>
<accession>A0AAD7DF40</accession>
<feature type="non-terminal residue" evidence="1">
    <location>
        <position position="50"/>
    </location>
</feature>
<keyword evidence="2" id="KW-1185">Reference proteome</keyword>
<evidence type="ECO:0000313" key="2">
    <source>
        <dbReference type="Proteomes" id="UP001221757"/>
    </source>
</evidence>
<dbReference type="AlphaFoldDB" id="A0AAD7DF40"/>
<evidence type="ECO:0000313" key="1">
    <source>
        <dbReference type="EMBL" id="KAJ7689810.1"/>
    </source>
</evidence>
<comment type="caution">
    <text evidence="1">The sequence shown here is derived from an EMBL/GenBank/DDBJ whole genome shotgun (WGS) entry which is preliminary data.</text>
</comment>
<organism evidence="1 2">
    <name type="scientific">Mycena rosella</name>
    <name type="common">Pink bonnet</name>
    <name type="synonym">Agaricus rosellus</name>
    <dbReference type="NCBI Taxonomy" id="1033263"/>
    <lineage>
        <taxon>Eukaryota</taxon>
        <taxon>Fungi</taxon>
        <taxon>Dikarya</taxon>
        <taxon>Basidiomycota</taxon>
        <taxon>Agaricomycotina</taxon>
        <taxon>Agaricomycetes</taxon>
        <taxon>Agaricomycetidae</taxon>
        <taxon>Agaricales</taxon>
        <taxon>Marasmiineae</taxon>
        <taxon>Mycenaceae</taxon>
        <taxon>Mycena</taxon>
    </lineage>
</organism>
<name>A0AAD7DF40_MYCRO</name>
<gene>
    <name evidence="1" type="ORF">B0H17DRAFT_936768</name>
</gene>
<dbReference type="Proteomes" id="UP001221757">
    <property type="component" value="Unassembled WGS sequence"/>
</dbReference>
<dbReference type="EMBL" id="JARKIE010000069">
    <property type="protein sequence ID" value="KAJ7689810.1"/>
    <property type="molecule type" value="Genomic_DNA"/>
</dbReference>
<protein>
    <submittedName>
        <fullName evidence="1">Uncharacterized protein</fullName>
    </submittedName>
</protein>
<reference evidence="1" key="1">
    <citation type="submission" date="2023-03" db="EMBL/GenBank/DDBJ databases">
        <title>Massive genome expansion in bonnet fungi (Mycena s.s.) driven by repeated elements and novel gene families across ecological guilds.</title>
        <authorList>
            <consortium name="Lawrence Berkeley National Laboratory"/>
            <person name="Harder C.B."/>
            <person name="Miyauchi S."/>
            <person name="Viragh M."/>
            <person name="Kuo A."/>
            <person name="Thoen E."/>
            <person name="Andreopoulos B."/>
            <person name="Lu D."/>
            <person name="Skrede I."/>
            <person name="Drula E."/>
            <person name="Henrissat B."/>
            <person name="Morin E."/>
            <person name="Kohler A."/>
            <person name="Barry K."/>
            <person name="LaButti K."/>
            <person name="Morin E."/>
            <person name="Salamov A."/>
            <person name="Lipzen A."/>
            <person name="Mereny Z."/>
            <person name="Hegedus B."/>
            <person name="Baldrian P."/>
            <person name="Stursova M."/>
            <person name="Weitz H."/>
            <person name="Taylor A."/>
            <person name="Grigoriev I.V."/>
            <person name="Nagy L.G."/>
            <person name="Martin F."/>
            <person name="Kauserud H."/>
        </authorList>
    </citation>
    <scope>NUCLEOTIDE SEQUENCE</scope>
    <source>
        <strain evidence="1">CBHHK067</strain>
    </source>
</reference>